<gene>
    <name evidence="1" type="ORF">BCCH1_81230</name>
    <name evidence="2" type="ORF">LXE91_40600</name>
</gene>
<evidence type="ECO:0000313" key="2">
    <source>
        <dbReference type="EMBL" id="WFN23432.1"/>
    </source>
</evidence>
<name>A0A286T6U6_9BURK</name>
<dbReference type="RefSeq" id="WP_220497474.1">
    <property type="nucleotide sequence ID" value="NZ_AP018360.1"/>
</dbReference>
<proteinExistence type="predicted"/>
<keyword evidence="1" id="KW-0614">Plasmid</keyword>
<reference evidence="1" key="1">
    <citation type="journal article" date="2016" name="Biosci. Biotechnol. Biochem.">
        <title>Bioconversion of AHX to AOH by resting cells of Burkholderia contaminans CH-1.</title>
        <authorList>
            <person name="Choi J.H."/>
            <person name="Kikuchi A."/>
            <person name="Pumkaeo P."/>
            <person name="Hirai H."/>
            <person name="Tokuyama S."/>
            <person name="Kawagishi H."/>
        </authorList>
    </citation>
    <scope>NUCLEOTIDE SEQUENCE</scope>
    <source>
        <strain evidence="1">CH-1</strain>
        <plasmid evidence="1">pBC453</plasmid>
    </source>
</reference>
<organism evidence="1">
    <name type="scientific">Burkholderia contaminans</name>
    <dbReference type="NCBI Taxonomy" id="488447"/>
    <lineage>
        <taxon>Bacteria</taxon>
        <taxon>Pseudomonadati</taxon>
        <taxon>Pseudomonadota</taxon>
        <taxon>Betaproteobacteria</taxon>
        <taxon>Burkholderiales</taxon>
        <taxon>Burkholderiaceae</taxon>
        <taxon>Burkholderia</taxon>
        <taxon>Burkholderia cepacia complex</taxon>
    </lineage>
</organism>
<dbReference type="EMBL" id="AP018360">
    <property type="protein sequence ID" value="BBA45612.1"/>
    <property type="molecule type" value="Genomic_DNA"/>
</dbReference>
<dbReference type="EMBL" id="CP090643">
    <property type="protein sequence ID" value="WFN23432.1"/>
    <property type="molecule type" value="Genomic_DNA"/>
</dbReference>
<protein>
    <submittedName>
        <fullName evidence="1">Uncharacterized protein</fullName>
    </submittedName>
</protein>
<reference evidence="2 3" key="3">
    <citation type="submission" date="2021-12" db="EMBL/GenBank/DDBJ databases">
        <title>Genomic and phenotypic characterization of three Burkholderia contaminans isolates recovered from different sources.</title>
        <authorList>
            <person name="Lopez De Volder A."/>
            <person name="Fan Y."/>
            <person name="Nunvar J."/>
            <person name="Herrera T."/>
            <person name="Timp W."/>
            <person name="Degrossi J."/>
        </authorList>
    </citation>
    <scope>NUCLEOTIDE SEQUENCE [LARGE SCALE GENOMIC DNA]</scope>
    <source>
        <strain evidence="2 3">LMG 23361</strain>
        <plasmid evidence="2 3">unnamed1</plasmid>
    </source>
</reference>
<dbReference type="Proteomes" id="UP001220209">
    <property type="component" value="Plasmid unnamed1"/>
</dbReference>
<geneLocation type="plasmid" evidence="2 3">
    <name>unnamed1</name>
</geneLocation>
<dbReference type="AlphaFoldDB" id="A0A286T6U6"/>
<accession>A0A286T6U6</accession>
<geneLocation type="plasmid" evidence="1">
    <name>pBC453</name>
</geneLocation>
<reference evidence="1" key="2">
    <citation type="journal article" date="2017" name="Genome Announc.">
        <title>High-Quality Draft Genome Sequence of Burkholderia contaminans CH-1, a Gram-Negative Bacterium That Metabolizes 2-Azahypoxanthine, a Plant Growth-Regulating Compound.</title>
        <authorList>
            <person name="Choi J.-H."/>
            <person name="Sugiura H."/>
            <person name="Moriuchi R."/>
            <person name="Kawagishi H."/>
            <person name="Dohra H."/>
        </authorList>
    </citation>
    <scope>NUCLEOTIDE SEQUENCE</scope>
    <source>
        <strain evidence="1">CH-1</strain>
        <plasmid evidence="1">pBC453</plasmid>
    </source>
</reference>
<sequence>MSNHGEPPEFPSQWAEQQSLRVVSDEDARKYVLADLKAIVAEKFAAGEGVVTIGPDTPDEVILRTIKQAVSLGKPFMVVPPHPLIHEDF</sequence>
<evidence type="ECO:0000313" key="3">
    <source>
        <dbReference type="Proteomes" id="UP001220209"/>
    </source>
</evidence>
<evidence type="ECO:0000313" key="1">
    <source>
        <dbReference type="EMBL" id="BBA45612.1"/>
    </source>
</evidence>